<keyword evidence="1" id="KW-0963">Cytoplasm</keyword>
<evidence type="ECO:0000256" key="7">
    <source>
        <dbReference type="SAM" id="MobiDB-lite"/>
    </source>
</evidence>
<feature type="region of interest" description="Disordered" evidence="7">
    <location>
        <begin position="194"/>
        <end position="218"/>
    </location>
</feature>
<accession>C7M2E5</accession>
<dbReference type="eggNOG" id="COG0357">
    <property type="taxonomic scope" value="Bacteria"/>
</dbReference>
<dbReference type="Pfam" id="PF02527">
    <property type="entry name" value="GidB"/>
    <property type="match status" value="1"/>
</dbReference>
<keyword evidence="3" id="KW-0489">Methyltransferase</keyword>
<reference evidence="8 9" key="1">
    <citation type="journal article" date="2009" name="Stand. Genomic Sci.">
        <title>Complete genome sequence of Acidimicrobium ferrooxidans type strain (ICP).</title>
        <authorList>
            <person name="Clum A."/>
            <person name="Nolan M."/>
            <person name="Lang E."/>
            <person name="Glavina Del Rio T."/>
            <person name="Tice H."/>
            <person name="Copeland A."/>
            <person name="Cheng J.F."/>
            <person name="Lucas S."/>
            <person name="Chen F."/>
            <person name="Bruce D."/>
            <person name="Goodwin L."/>
            <person name="Pitluck S."/>
            <person name="Ivanova N."/>
            <person name="Mavrommatis K."/>
            <person name="Mikhailova N."/>
            <person name="Pati A."/>
            <person name="Chen A."/>
            <person name="Palaniappan K."/>
            <person name="Goker M."/>
            <person name="Spring S."/>
            <person name="Land M."/>
            <person name="Hauser L."/>
            <person name="Chang Y.J."/>
            <person name="Jeffries C.C."/>
            <person name="Chain P."/>
            <person name="Bristow J."/>
            <person name="Eisen J.A."/>
            <person name="Markowitz V."/>
            <person name="Hugenholtz P."/>
            <person name="Kyrpides N.C."/>
            <person name="Klenk H.P."/>
            <person name="Lapidus A."/>
        </authorList>
    </citation>
    <scope>NUCLEOTIDE SEQUENCE [LARGE SCALE GENOMIC DNA]</scope>
    <source>
        <strain evidence="9">DSM 10331 / JCM 15462 / NBRC 103882 / ICP</strain>
    </source>
</reference>
<dbReference type="HOGENOM" id="CLU_1264656_0_0_11"/>
<evidence type="ECO:0000313" key="9">
    <source>
        <dbReference type="Proteomes" id="UP000000771"/>
    </source>
</evidence>
<dbReference type="KEGG" id="afo:Afer_2033"/>
<evidence type="ECO:0000256" key="2">
    <source>
        <dbReference type="ARBA" id="ARBA00022552"/>
    </source>
</evidence>
<dbReference type="Gene3D" id="3.40.50.150">
    <property type="entry name" value="Vaccinia Virus protein VP39"/>
    <property type="match status" value="1"/>
</dbReference>
<dbReference type="OrthoDB" id="9808773at2"/>
<proteinExistence type="predicted"/>
<evidence type="ECO:0000256" key="1">
    <source>
        <dbReference type="ARBA" id="ARBA00022490"/>
    </source>
</evidence>
<dbReference type="EMBL" id="CP001631">
    <property type="protein sequence ID" value="ACU54934.1"/>
    <property type="molecule type" value="Genomic_DNA"/>
</dbReference>
<evidence type="ECO:0000256" key="5">
    <source>
        <dbReference type="ARBA" id="ARBA00022691"/>
    </source>
</evidence>
<dbReference type="STRING" id="525909.Afer_2033"/>
<organism evidence="8 9">
    <name type="scientific">Acidimicrobium ferrooxidans (strain DSM 10331 / JCM 15462 / NBRC 103882 / ICP)</name>
    <dbReference type="NCBI Taxonomy" id="525909"/>
    <lineage>
        <taxon>Bacteria</taxon>
        <taxon>Bacillati</taxon>
        <taxon>Actinomycetota</taxon>
        <taxon>Acidimicrobiia</taxon>
        <taxon>Acidimicrobiales</taxon>
        <taxon>Acidimicrobiaceae</taxon>
        <taxon>Acidimicrobium</taxon>
    </lineage>
</organism>
<evidence type="ECO:0000313" key="8">
    <source>
        <dbReference type="EMBL" id="ACU54934.1"/>
    </source>
</evidence>
<dbReference type="InterPro" id="IPR003682">
    <property type="entry name" value="rRNA_ssu_MeTfrase_G"/>
</dbReference>
<gene>
    <name evidence="8" type="ordered locus">Afer_2033</name>
</gene>
<keyword evidence="4" id="KW-0808">Transferase</keyword>
<dbReference type="InterPro" id="IPR029063">
    <property type="entry name" value="SAM-dependent_MTases_sf"/>
</dbReference>
<keyword evidence="2" id="KW-0698">rRNA processing</keyword>
<name>C7M2E5_ACIFD</name>
<dbReference type="RefSeq" id="WP_015799410.1">
    <property type="nucleotide sequence ID" value="NC_013124.1"/>
</dbReference>
<dbReference type="SUPFAM" id="SSF53335">
    <property type="entry name" value="S-adenosyl-L-methionine-dependent methyltransferases"/>
    <property type="match status" value="1"/>
</dbReference>
<dbReference type="PANTHER" id="PTHR31760">
    <property type="entry name" value="S-ADENOSYL-L-METHIONINE-DEPENDENT METHYLTRANSFERASES SUPERFAMILY PROTEIN"/>
    <property type="match status" value="1"/>
</dbReference>
<dbReference type="GO" id="GO:0005829">
    <property type="term" value="C:cytosol"/>
    <property type="evidence" value="ECO:0007669"/>
    <property type="project" value="TreeGrafter"/>
</dbReference>
<dbReference type="AlphaFoldDB" id="C7M2E5"/>
<evidence type="ECO:0000256" key="6">
    <source>
        <dbReference type="ARBA" id="ARBA00031818"/>
    </source>
</evidence>
<sequence>MLPVEQWIDRAHELGLVGEPTEKALEHSRAFSALVRRYGAERWVDLGSGGGIPGLIVALELPASEGLLVDARQRRAAFLTEAVRALNWSARVRIAAERGEVLARSKEIRERADAVVARGFGAPPVTAEIGSGFVRVGGVIVVSDPPEGAGRRWSASEQLARLGLVVAEVVVGPPHFTVLRKVAPLAGQYPRRSGIPERRPLWSEERSSTTLRVGRDDV</sequence>
<evidence type="ECO:0000256" key="4">
    <source>
        <dbReference type="ARBA" id="ARBA00022679"/>
    </source>
</evidence>
<dbReference type="Proteomes" id="UP000000771">
    <property type="component" value="Chromosome"/>
</dbReference>
<keyword evidence="5" id="KW-0949">S-adenosyl-L-methionine</keyword>
<dbReference type="PANTHER" id="PTHR31760:SF0">
    <property type="entry name" value="S-ADENOSYL-L-METHIONINE-DEPENDENT METHYLTRANSFERASES SUPERFAMILY PROTEIN"/>
    <property type="match status" value="1"/>
</dbReference>
<evidence type="ECO:0000256" key="3">
    <source>
        <dbReference type="ARBA" id="ARBA00022603"/>
    </source>
</evidence>
<keyword evidence="9" id="KW-1185">Reference proteome</keyword>
<protein>
    <recommendedName>
        <fullName evidence="6">Glucose-inhibited division protein B</fullName>
    </recommendedName>
</protein>
<dbReference type="GO" id="GO:0070043">
    <property type="term" value="F:rRNA (guanine-N7-)-methyltransferase activity"/>
    <property type="evidence" value="ECO:0007669"/>
    <property type="project" value="TreeGrafter"/>
</dbReference>